<dbReference type="PANTHER" id="PTHR48063:SF101">
    <property type="entry name" value="LRR RECEPTOR-LIKE SERINE_THREONINE-PROTEIN KINASE FLS2"/>
    <property type="match status" value="1"/>
</dbReference>
<keyword evidence="15 21" id="KW-0067">ATP-binding</keyword>
<keyword evidence="12 21" id="KW-0547">Nucleotide-binding</keyword>
<dbReference type="GO" id="GO:0051707">
    <property type="term" value="P:response to other organism"/>
    <property type="evidence" value="ECO:0007669"/>
    <property type="project" value="UniProtKB-ARBA"/>
</dbReference>
<dbReference type="Gene3D" id="3.30.470.20">
    <property type="entry name" value="ATP-grasp fold, B domain"/>
    <property type="match status" value="1"/>
</dbReference>
<dbReference type="SUPFAM" id="SSF52255">
    <property type="entry name" value="N5-CAIR mutase (phosphoribosylaminoimidazole carboxylase, PurE)"/>
    <property type="match status" value="1"/>
</dbReference>
<dbReference type="GO" id="GO:0005886">
    <property type="term" value="C:plasma membrane"/>
    <property type="evidence" value="ECO:0007669"/>
    <property type="project" value="UniProtKB-SubCell"/>
</dbReference>
<dbReference type="SMART" id="SM01001">
    <property type="entry name" value="AIRC"/>
    <property type="match status" value="1"/>
</dbReference>
<dbReference type="GO" id="GO:0005524">
    <property type="term" value="F:ATP binding"/>
    <property type="evidence" value="ECO:0007669"/>
    <property type="project" value="UniProtKB-UniRule"/>
</dbReference>
<dbReference type="PROSITE" id="PS50975">
    <property type="entry name" value="ATP_GRASP"/>
    <property type="match status" value="1"/>
</dbReference>
<evidence type="ECO:0000256" key="11">
    <source>
        <dbReference type="ARBA" id="ARBA00022737"/>
    </source>
</evidence>
<dbReference type="InterPro" id="IPR046956">
    <property type="entry name" value="RLP23-like"/>
</dbReference>
<dbReference type="PROSITE" id="PS51450">
    <property type="entry name" value="LRR"/>
    <property type="match status" value="3"/>
</dbReference>
<dbReference type="EC" id="4.1.1.21" evidence="6"/>
<evidence type="ECO:0000256" key="8">
    <source>
        <dbReference type="ARBA" id="ARBA00022614"/>
    </source>
</evidence>
<keyword evidence="16" id="KW-1133">Transmembrane helix</keyword>
<dbReference type="GO" id="GO:0046872">
    <property type="term" value="F:metal ion binding"/>
    <property type="evidence" value="ECO:0007669"/>
    <property type="project" value="InterPro"/>
</dbReference>
<comment type="caution">
    <text evidence="24">The sequence shown here is derived from an EMBL/GenBank/DDBJ whole genome shotgun (WGS) entry which is preliminary data.</text>
</comment>
<dbReference type="PANTHER" id="PTHR48063">
    <property type="entry name" value="LRR RECEPTOR-LIKE KINASE"/>
    <property type="match status" value="1"/>
</dbReference>
<dbReference type="OrthoDB" id="8731593at2759"/>
<dbReference type="InterPro" id="IPR003135">
    <property type="entry name" value="ATP-grasp_carboxylate-amine"/>
</dbReference>
<evidence type="ECO:0000256" key="13">
    <source>
        <dbReference type="ARBA" id="ARBA00022755"/>
    </source>
</evidence>
<dbReference type="FunFam" id="3.80.10.10:FF:001347">
    <property type="entry name" value="LRR receptor-like serine/threonine-protein kinase GSO2"/>
    <property type="match status" value="1"/>
</dbReference>
<evidence type="ECO:0000256" key="16">
    <source>
        <dbReference type="ARBA" id="ARBA00022989"/>
    </source>
</evidence>
<dbReference type="GO" id="GO:0004638">
    <property type="term" value="F:phosphoribosylaminoimidazole carboxylase activity"/>
    <property type="evidence" value="ECO:0007669"/>
    <property type="project" value="UniProtKB-EC"/>
</dbReference>
<dbReference type="Proteomes" id="UP000626092">
    <property type="component" value="Unassembled WGS sequence"/>
</dbReference>
<evidence type="ECO:0000256" key="10">
    <source>
        <dbReference type="ARBA" id="ARBA00022729"/>
    </source>
</evidence>
<dbReference type="Pfam" id="PF13855">
    <property type="entry name" value="LRR_8"/>
    <property type="match status" value="2"/>
</dbReference>
<evidence type="ECO:0000256" key="21">
    <source>
        <dbReference type="PROSITE-ProRule" id="PRU00409"/>
    </source>
</evidence>
<dbReference type="SUPFAM" id="SSF52047">
    <property type="entry name" value="RNI-like"/>
    <property type="match status" value="1"/>
</dbReference>
<keyword evidence="18" id="KW-0675">Receptor</keyword>
<dbReference type="EMBL" id="WJXA01000005">
    <property type="protein sequence ID" value="KAF7144026.1"/>
    <property type="molecule type" value="Genomic_DNA"/>
</dbReference>
<keyword evidence="8" id="KW-0433">Leucine-rich repeat</keyword>
<keyword evidence="9" id="KW-0812">Transmembrane</keyword>
<keyword evidence="11" id="KW-0677">Repeat</keyword>
<dbReference type="GO" id="GO:0006189">
    <property type="term" value="P:'de novo' IMP biosynthetic process"/>
    <property type="evidence" value="ECO:0007669"/>
    <property type="project" value="UniProtKB-UniPathway"/>
</dbReference>
<evidence type="ECO:0000259" key="23">
    <source>
        <dbReference type="PROSITE" id="PS50975"/>
    </source>
</evidence>
<evidence type="ECO:0000256" key="19">
    <source>
        <dbReference type="ARBA" id="ARBA00023180"/>
    </source>
</evidence>
<dbReference type="Pfam" id="PF17769">
    <property type="entry name" value="PurK_C"/>
    <property type="match status" value="1"/>
</dbReference>
<evidence type="ECO:0000256" key="2">
    <source>
        <dbReference type="ARBA" id="ARBA00004251"/>
    </source>
</evidence>
<evidence type="ECO:0000313" key="24">
    <source>
        <dbReference type="EMBL" id="KAF7144026.1"/>
    </source>
</evidence>
<feature type="domain" description="ATP-grasp" evidence="23">
    <location>
        <begin position="834"/>
        <end position="1029"/>
    </location>
</feature>
<dbReference type="SUPFAM" id="SSF56059">
    <property type="entry name" value="Glutathione synthetase ATP-binding domain-like"/>
    <property type="match status" value="1"/>
</dbReference>
<proteinExistence type="inferred from homology"/>
<gene>
    <name evidence="24" type="ORF">RHSIM_Rhsim05G0177800</name>
</gene>
<keyword evidence="14" id="KW-0210">Decarboxylase</keyword>
<evidence type="ECO:0000313" key="25">
    <source>
        <dbReference type="Proteomes" id="UP000626092"/>
    </source>
</evidence>
<evidence type="ECO:0000256" key="5">
    <source>
        <dbReference type="ARBA" id="ARBA00009592"/>
    </source>
</evidence>
<feature type="signal peptide" evidence="22">
    <location>
        <begin position="1"/>
        <end position="18"/>
    </location>
</feature>
<dbReference type="GO" id="GO:0006952">
    <property type="term" value="P:defense response"/>
    <property type="evidence" value="ECO:0007669"/>
    <property type="project" value="UniProtKB-ARBA"/>
</dbReference>
<keyword evidence="10 22" id="KW-0732">Signal</keyword>
<feature type="chain" id="PRO_5032945947" description="phosphoribosylaminoimidazole carboxylase" evidence="22">
    <location>
        <begin position="19"/>
        <end position="1239"/>
    </location>
</feature>
<dbReference type="UniPathway" id="UPA00074">
    <property type="reaction ID" value="UER00130"/>
</dbReference>
<comment type="subcellular location">
    <subcellularLocation>
        <location evidence="2">Cell membrane</location>
        <topology evidence="2">Single-pass type I membrane protein</topology>
    </subcellularLocation>
</comment>
<evidence type="ECO:0000256" key="18">
    <source>
        <dbReference type="ARBA" id="ARBA00023170"/>
    </source>
</evidence>
<keyword evidence="19" id="KW-0325">Glycoprotein</keyword>
<organism evidence="24 25">
    <name type="scientific">Rhododendron simsii</name>
    <name type="common">Sims's rhododendron</name>
    <dbReference type="NCBI Taxonomy" id="118357"/>
    <lineage>
        <taxon>Eukaryota</taxon>
        <taxon>Viridiplantae</taxon>
        <taxon>Streptophyta</taxon>
        <taxon>Embryophyta</taxon>
        <taxon>Tracheophyta</taxon>
        <taxon>Spermatophyta</taxon>
        <taxon>Magnoliopsida</taxon>
        <taxon>eudicotyledons</taxon>
        <taxon>Gunneridae</taxon>
        <taxon>Pentapetalae</taxon>
        <taxon>asterids</taxon>
        <taxon>Ericales</taxon>
        <taxon>Ericaceae</taxon>
        <taxon>Ericoideae</taxon>
        <taxon>Rhodoreae</taxon>
        <taxon>Rhododendron</taxon>
    </lineage>
</organism>
<dbReference type="Pfam" id="PF00731">
    <property type="entry name" value="AIRC"/>
    <property type="match status" value="1"/>
</dbReference>
<dbReference type="PRINTS" id="PR00019">
    <property type="entry name" value="LEURICHRPT"/>
</dbReference>
<dbReference type="InterPro" id="IPR032675">
    <property type="entry name" value="LRR_dom_sf"/>
</dbReference>
<evidence type="ECO:0000256" key="6">
    <source>
        <dbReference type="ARBA" id="ARBA00012329"/>
    </source>
</evidence>
<dbReference type="InterPro" id="IPR003591">
    <property type="entry name" value="Leu-rich_rpt_typical-subtyp"/>
</dbReference>
<dbReference type="FunFam" id="3.80.10.10:FF:000383">
    <property type="entry name" value="Leucine-rich repeat receptor protein kinase EMS1"/>
    <property type="match status" value="1"/>
</dbReference>
<dbReference type="AlphaFoldDB" id="A0A834LPV9"/>
<dbReference type="InterPro" id="IPR013210">
    <property type="entry name" value="LRR_N_plant-typ"/>
</dbReference>
<dbReference type="Gene3D" id="3.40.50.1970">
    <property type="match status" value="1"/>
</dbReference>
<protein>
    <recommendedName>
        <fullName evidence="6">phosphoribosylaminoimidazole carboxylase</fullName>
        <ecNumber evidence="6">4.1.1.21</ecNumber>
    </recommendedName>
</protein>
<keyword evidence="7" id="KW-1003">Cell membrane</keyword>
<evidence type="ECO:0000256" key="17">
    <source>
        <dbReference type="ARBA" id="ARBA00023136"/>
    </source>
</evidence>
<dbReference type="InterPro" id="IPR000031">
    <property type="entry name" value="PurE_dom"/>
</dbReference>
<evidence type="ECO:0000256" key="22">
    <source>
        <dbReference type="SAM" id="SignalP"/>
    </source>
</evidence>
<evidence type="ECO:0000256" key="3">
    <source>
        <dbReference type="ARBA" id="ARBA00004747"/>
    </source>
</evidence>
<dbReference type="SMART" id="SM00369">
    <property type="entry name" value="LRR_TYP"/>
    <property type="match status" value="10"/>
</dbReference>
<keyword evidence="20" id="KW-0456">Lyase</keyword>
<keyword evidence="17" id="KW-0472">Membrane</keyword>
<dbReference type="SUPFAM" id="SSF51246">
    <property type="entry name" value="Rudiment single hybrid motif"/>
    <property type="match status" value="1"/>
</dbReference>
<dbReference type="InterPro" id="IPR011761">
    <property type="entry name" value="ATP-grasp"/>
</dbReference>
<dbReference type="Pfam" id="PF02222">
    <property type="entry name" value="ATP-grasp"/>
    <property type="match status" value="1"/>
</dbReference>
<evidence type="ECO:0000256" key="15">
    <source>
        <dbReference type="ARBA" id="ARBA00022840"/>
    </source>
</evidence>
<dbReference type="Pfam" id="PF08263">
    <property type="entry name" value="LRRNT_2"/>
    <property type="match status" value="1"/>
</dbReference>
<sequence>MQLLHVFLLAVLPYLNLALSSSGFGDAEIIRCIERERQALLKFKEALIDDEGRLSSWRSTEDCCKWEGVHCSNHNTTSHVTMLDLPVSDDDFPYGRLTGKISPSLLELHHLRYLDLSQNYFLESRIPKFIDSLHRLRYLNLANCGFSGPIPHQFSNLSNLRHLDLGFNDMLSSENLEWLSPLSLLSHLDLSYVVLSKATGWIQSVSNLPLLKELHLFFCSLPDITHSTTFRSNSSVSLSFVDLSYNSLSSSIYNWLFNFSSSLAYIDLSCNDLNGSIPDAFGHMVSLTNLSLFGNQLEGGLPKSFANSSHLQSLDLSVNDLTGELHEFLQKLLGAKNSLDSLALGGNRLKGPLPDFTRFSLLRELYLYDNSLSGSFPKDIGSFPSLVSLSLSGNQITGSFPDLSVFPSLEFLRLQNNQLNGTINRSIGQLHKLEDFNCAFNLLKGTISEAHFSNLSSLRNLDFSYNALTFNFSSDWVPPFQLDAINFASCKLGPHFPKWLRTQNEFYELDLSSNGIAGNFPSWFWDLSPGLEHLNLSHNQIKGLLPDLSLRFQGLLPWIDLSNNLLTGPIPLVPSNVSSLILSKNKFRGTLSFLCAITGEWLSYLDLSNNQLSGELPYCLFQFKRLSIISLAYNNLYGEIPISIGSLSEVQVLNLRNNNLSGEVPAWLGTHLPKLVVLILRSNEFNRSIPQQLCDLNRIQVLDLSQNRLSGNIPPCFSKFTSLVESDGSDGGIHVNDSATLYFNGSVHGRDVGGTYVANAVVQWKGQDHEYGKNLGLLKIIDLSSNILSGKIPVQVGSLAGLHSLNLSRNILTGKIIQEIGQMKMLESLDLSANKLFGEIPGSLAHLNFLSVLNLSSNNLSGQIPLSTQLQSFNASAYSGNRHVAEQTQDSFVVQLATLFAALEGYDHGLYVEQWAPFVKELAVIVARGRDKSILCYPVVETIHRENICHIVKVPANVPILKVRKLATDVAYKAVSSLEGAGVFAVELFLTENGQILLNEVAPRPHNSCHHTIESCFTSQYEQHLRAILGLQLGDPSMKTQAAIMYNILGEDEGEPAFLLAHQLIGRALGISGATVHWYDKPEMRTQQKMGHITIVGPSMATVETRLKFMLNEELLNGDTSVTPRVGIIMGSDSDLPVMKDAARILNMFDIPYEVRIVSAHRTPDIMFSYASSAGERGIQVIIAGAGGATHLPDAKGSSCCNSGNKQCHQCRMSQYLEDTKNDVLGKATKLEKDGWETY</sequence>
<evidence type="ECO:0000256" key="1">
    <source>
        <dbReference type="ARBA" id="ARBA00001244"/>
    </source>
</evidence>
<dbReference type="InterPro" id="IPR001611">
    <property type="entry name" value="Leu-rich_rpt"/>
</dbReference>
<dbReference type="FunFam" id="3.30.470.20:FF:000037">
    <property type="entry name" value="Phosphoribosylaminoimidazole carboxylase, chloroplastic"/>
    <property type="match status" value="1"/>
</dbReference>
<keyword evidence="25" id="KW-1185">Reference proteome</keyword>
<evidence type="ECO:0000256" key="9">
    <source>
        <dbReference type="ARBA" id="ARBA00022692"/>
    </source>
</evidence>
<comment type="similarity">
    <text evidence="5">Belongs to the RLP family.</text>
</comment>
<dbReference type="FunFam" id="3.80.10.10:FF:000111">
    <property type="entry name" value="LRR receptor-like serine/threonine-protein kinase ERECTA"/>
    <property type="match status" value="1"/>
</dbReference>
<dbReference type="FunFam" id="3.80.10.10:FF:000095">
    <property type="entry name" value="LRR receptor-like serine/threonine-protein kinase GSO1"/>
    <property type="match status" value="1"/>
</dbReference>
<dbReference type="InterPro" id="IPR040686">
    <property type="entry name" value="PurK_C"/>
</dbReference>
<comment type="similarity">
    <text evidence="4">In the C-terminal section; belongs to the AIR carboxylase family. Class I subfamily.</text>
</comment>
<dbReference type="Pfam" id="PF00560">
    <property type="entry name" value="LRR_1"/>
    <property type="match status" value="10"/>
</dbReference>
<comment type="catalytic activity">
    <reaction evidence="1">
        <text>5-amino-1-(5-phospho-D-ribosyl)imidazole-4-carboxylate + H(+) = 5-amino-1-(5-phospho-beta-D-ribosyl)imidazole + CO2</text>
        <dbReference type="Rhea" id="RHEA:10792"/>
        <dbReference type="ChEBI" id="CHEBI:15378"/>
        <dbReference type="ChEBI" id="CHEBI:16526"/>
        <dbReference type="ChEBI" id="CHEBI:77657"/>
        <dbReference type="ChEBI" id="CHEBI:137981"/>
        <dbReference type="EC" id="4.1.1.21"/>
    </reaction>
</comment>
<dbReference type="InterPro" id="IPR011054">
    <property type="entry name" value="Rudment_hybrid_motif"/>
</dbReference>
<dbReference type="SUPFAM" id="SSF52058">
    <property type="entry name" value="L domain-like"/>
    <property type="match status" value="2"/>
</dbReference>
<accession>A0A834LPV9</accession>
<evidence type="ECO:0000256" key="20">
    <source>
        <dbReference type="ARBA" id="ARBA00023239"/>
    </source>
</evidence>
<evidence type="ECO:0000256" key="4">
    <source>
        <dbReference type="ARBA" id="ARBA00006114"/>
    </source>
</evidence>
<comment type="pathway">
    <text evidence="3">Purine metabolism; IMP biosynthesis via de novo pathway; 5-amino-1-(5-phospho-D-ribosyl)imidazole-4-carboxylate from 5-amino-1-(5-phospho-D-ribosyl)imidazole (carboxylase route): step 1/1.</text>
</comment>
<keyword evidence="13" id="KW-0658">Purine biosynthesis</keyword>
<reference evidence="24" key="1">
    <citation type="submission" date="2019-11" db="EMBL/GenBank/DDBJ databases">
        <authorList>
            <person name="Liu Y."/>
            <person name="Hou J."/>
            <person name="Li T.-Q."/>
            <person name="Guan C.-H."/>
            <person name="Wu X."/>
            <person name="Wu H.-Z."/>
            <person name="Ling F."/>
            <person name="Zhang R."/>
            <person name="Shi X.-G."/>
            <person name="Ren J.-P."/>
            <person name="Chen E.-F."/>
            <person name="Sun J.-M."/>
        </authorList>
    </citation>
    <scope>NUCLEOTIDE SEQUENCE</scope>
    <source>
        <strain evidence="24">Adult_tree_wgs_1</strain>
        <tissue evidence="24">Leaves</tissue>
    </source>
</reference>
<evidence type="ECO:0000256" key="12">
    <source>
        <dbReference type="ARBA" id="ARBA00022741"/>
    </source>
</evidence>
<name>A0A834LPV9_RHOSS</name>
<evidence type="ECO:0000256" key="14">
    <source>
        <dbReference type="ARBA" id="ARBA00022793"/>
    </source>
</evidence>
<evidence type="ECO:0000256" key="7">
    <source>
        <dbReference type="ARBA" id="ARBA00022475"/>
    </source>
</evidence>
<dbReference type="Gene3D" id="3.80.10.10">
    <property type="entry name" value="Ribonuclease Inhibitor"/>
    <property type="match status" value="4"/>
</dbReference>